<gene>
    <name evidence="2" type="ORF">EB820_03485</name>
</gene>
<evidence type="ECO:0000313" key="3">
    <source>
        <dbReference type="Proteomes" id="UP000276178"/>
    </source>
</evidence>
<accession>A0A3M8BAK1</accession>
<dbReference type="EMBL" id="RHHN01000011">
    <property type="protein sequence ID" value="RNB59855.1"/>
    <property type="molecule type" value="Genomic_DNA"/>
</dbReference>
<dbReference type="PIRSF" id="PIRSF016184">
    <property type="entry name" value="PhzC_PhzF"/>
    <property type="match status" value="1"/>
</dbReference>
<dbReference type="AlphaFoldDB" id="A0A3M8BAK1"/>
<proteinExistence type="predicted"/>
<dbReference type="GO" id="GO:0005737">
    <property type="term" value="C:cytoplasm"/>
    <property type="evidence" value="ECO:0007669"/>
    <property type="project" value="TreeGrafter"/>
</dbReference>
<reference evidence="2 3" key="1">
    <citation type="submission" date="2018-10" db="EMBL/GenBank/DDBJ databases">
        <title>Phylogenomics of Brevibacillus.</title>
        <authorList>
            <person name="Dunlap C."/>
        </authorList>
    </citation>
    <scope>NUCLEOTIDE SEQUENCE [LARGE SCALE GENOMIC DNA]</scope>
    <source>
        <strain evidence="2 3">NRRL NRS 1219</strain>
    </source>
</reference>
<dbReference type="NCBIfam" id="TIGR00654">
    <property type="entry name" value="PhzF_family"/>
    <property type="match status" value="1"/>
</dbReference>
<feature type="active site" evidence="1">
    <location>
        <position position="47"/>
    </location>
</feature>
<dbReference type="GeneID" id="82812598"/>
<dbReference type="RefSeq" id="WP_007783351.1">
    <property type="nucleotide sequence ID" value="NZ_CP026363.1"/>
</dbReference>
<comment type="caution">
    <text evidence="2">The sequence shown here is derived from an EMBL/GenBank/DDBJ whole genome shotgun (WGS) entry which is preliminary data.</text>
</comment>
<dbReference type="SUPFAM" id="SSF54506">
    <property type="entry name" value="Diaminopimelate epimerase-like"/>
    <property type="match status" value="1"/>
</dbReference>
<sequence>MKNIRVYHVDAFTREPFAGNPAGVVPDAGTLTLPQMQKIANELNLPESAFLLPAEHPEADFRIRYFSPTVEIDFCGHATVASSWVLATGLGWLAKSSRIVFETNVGLIPVELETAEGRLQRVQMTQIKPSVKEIALDREAVARMVGIAPDDLDERYPLKLASTGGVHLLVPVRSRAAIDQAEPLFAELGNLNKQHGITTTHLFTTDASSGFDLYTRDFAPAIGIMEDPVTGAANGALAGYLALEKLLPAGEQHHLVIGQGHAIDRPGTLYVTVDTTGQDPVVRVAGAAHVTIAGLMRV</sequence>
<dbReference type="InterPro" id="IPR003719">
    <property type="entry name" value="Phenazine_PhzF-like"/>
</dbReference>
<dbReference type="Gene3D" id="3.10.310.10">
    <property type="entry name" value="Diaminopimelate Epimerase, Chain A, domain 1"/>
    <property type="match status" value="2"/>
</dbReference>
<evidence type="ECO:0000256" key="1">
    <source>
        <dbReference type="PIRSR" id="PIRSR016184-1"/>
    </source>
</evidence>
<organism evidence="2 3">
    <name type="scientific">Brevibacillus agri</name>
    <dbReference type="NCBI Taxonomy" id="51101"/>
    <lineage>
        <taxon>Bacteria</taxon>
        <taxon>Bacillati</taxon>
        <taxon>Bacillota</taxon>
        <taxon>Bacilli</taxon>
        <taxon>Bacillales</taxon>
        <taxon>Paenibacillaceae</taxon>
        <taxon>Brevibacillus</taxon>
    </lineage>
</organism>
<dbReference type="OrthoDB" id="9788221at2"/>
<evidence type="ECO:0000313" key="2">
    <source>
        <dbReference type="EMBL" id="RNB59855.1"/>
    </source>
</evidence>
<dbReference type="PANTHER" id="PTHR13774">
    <property type="entry name" value="PHENAZINE BIOSYNTHESIS PROTEIN"/>
    <property type="match status" value="1"/>
</dbReference>
<name>A0A3M8BAK1_9BACL</name>
<dbReference type="Proteomes" id="UP000276178">
    <property type="component" value="Unassembled WGS sequence"/>
</dbReference>
<dbReference type="Pfam" id="PF02567">
    <property type="entry name" value="PhzC-PhzF"/>
    <property type="match status" value="1"/>
</dbReference>
<dbReference type="GO" id="GO:0016853">
    <property type="term" value="F:isomerase activity"/>
    <property type="evidence" value="ECO:0007669"/>
    <property type="project" value="TreeGrafter"/>
</dbReference>
<protein>
    <submittedName>
        <fullName evidence="2">PhzF family phenazine biosynthesis protein</fullName>
    </submittedName>
</protein>